<dbReference type="PANTHER" id="PTHR43617">
    <property type="entry name" value="L-AMINO ACID N-ACETYLTRANSFERASE"/>
    <property type="match status" value="1"/>
</dbReference>
<dbReference type="CDD" id="cd04301">
    <property type="entry name" value="NAT_SF"/>
    <property type="match status" value="1"/>
</dbReference>
<keyword evidence="3" id="KW-1185">Reference proteome</keyword>
<dbReference type="AlphaFoldDB" id="A0A2N0Z8E6"/>
<dbReference type="InterPro" id="IPR000182">
    <property type="entry name" value="GNAT_dom"/>
</dbReference>
<dbReference type="EMBL" id="PISD01000098">
    <property type="protein sequence ID" value="PKG25782.1"/>
    <property type="molecule type" value="Genomic_DNA"/>
</dbReference>
<reference evidence="2 3" key="1">
    <citation type="journal article" date="2010" name="Int. J. Syst. Evol. Microbiol.">
        <title>Bacillus horneckiae sp. nov., isolated from a spacecraft-assembly clean room.</title>
        <authorList>
            <person name="Vaishampayan P."/>
            <person name="Probst A."/>
            <person name="Krishnamurthi S."/>
            <person name="Ghosh S."/>
            <person name="Osman S."/>
            <person name="McDowall A."/>
            <person name="Ruckmani A."/>
            <person name="Mayilraj S."/>
            <person name="Venkateswaran K."/>
        </authorList>
    </citation>
    <scope>NUCLEOTIDE SEQUENCE [LARGE SCALE GENOMIC DNA]</scope>
    <source>
        <strain evidence="3">1PO1SC</strain>
    </source>
</reference>
<comment type="caution">
    <text evidence="2">The sequence shown here is derived from an EMBL/GenBank/DDBJ whole genome shotgun (WGS) entry which is preliminary data.</text>
</comment>
<feature type="domain" description="N-acetyltransferase" evidence="1">
    <location>
        <begin position="3"/>
        <end position="160"/>
    </location>
</feature>
<dbReference type="SUPFAM" id="SSF55729">
    <property type="entry name" value="Acyl-CoA N-acyltransferases (Nat)"/>
    <property type="match status" value="1"/>
</dbReference>
<dbReference type="InterPro" id="IPR016181">
    <property type="entry name" value="Acyl_CoA_acyltransferase"/>
</dbReference>
<dbReference type="InterPro" id="IPR050276">
    <property type="entry name" value="MshD_Acetyltransferase"/>
</dbReference>
<dbReference type="Pfam" id="PF00583">
    <property type="entry name" value="Acetyltransf_1"/>
    <property type="match status" value="1"/>
</dbReference>
<dbReference type="Gene3D" id="3.40.630.30">
    <property type="match status" value="1"/>
</dbReference>
<evidence type="ECO:0000313" key="2">
    <source>
        <dbReference type="EMBL" id="PKG25782.1"/>
    </source>
</evidence>
<keyword evidence="2" id="KW-0808">Transferase</keyword>
<evidence type="ECO:0000313" key="3">
    <source>
        <dbReference type="Proteomes" id="UP000233343"/>
    </source>
</evidence>
<protein>
    <submittedName>
        <fullName evidence="2">N-acetyltransferase</fullName>
    </submittedName>
</protein>
<proteinExistence type="predicted"/>
<sequence length="179" mass="20334">MDILIRQERPADYRTTEEIVKKAFLNEEHSDKREHILVKNIRNTDAFIPELSLVAVNEDQAIAGHILLSKIMIVNEETLEEADSLALAPVSVAPKQQNKGIGSKLIRHALRTAKDIGYHSVIVLGHQDYYPKFGFMPASRWNIHAPFEVPDEVFMAIELTENSLKNIQGVVHYSKAFFE</sequence>
<accession>A0A2N0Z8E6</accession>
<dbReference type="PANTHER" id="PTHR43617:SF2">
    <property type="entry name" value="UPF0039 PROTEIN SLL0451"/>
    <property type="match status" value="1"/>
</dbReference>
<name>A0A2N0Z8E6_9BACI</name>
<organism evidence="2 3">
    <name type="scientific">Cytobacillus horneckiae</name>
    <dbReference type="NCBI Taxonomy" id="549687"/>
    <lineage>
        <taxon>Bacteria</taxon>
        <taxon>Bacillati</taxon>
        <taxon>Bacillota</taxon>
        <taxon>Bacilli</taxon>
        <taxon>Bacillales</taxon>
        <taxon>Bacillaceae</taxon>
        <taxon>Cytobacillus</taxon>
    </lineage>
</organism>
<gene>
    <name evidence="2" type="ORF">CWS20_27485</name>
</gene>
<dbReference type="Proteomes" id="UP000233343">
    <property type="component" value="Unassembled WGS sequence"/>
</dbReference>
<dbReference type="GO" id="GO:0016747">
    <property type="term" value="F:acyltransferase activity, transferring groups other than amino-acyl groups"/>
    <property type="evidence" value="ECO:0007669"/>
    <property type="project" value="InterPro"/>
</dbReference>
<dbReference type="RefSeq" id="WP_066194112.1">
    <property type="nucleotide sequence ID" value="NZ_JAFDQP010000003.1"/>
</dbReference>
<dbReference type="PROSITE" id="PS51186">
    <property type="entry name" value="GNAT"/>
    <property type="match status" value="1"/>
</dbReference>
<evidence type="ECO:0000259" key="1">
    <source>
        <dbReference type="PROSITE" id="PS51186"/>
    </source>
</evidence>